<sequence length="126" mass="13183">MAASGGAGGSSGPPRRLAPASAGRSLPTRSPWCSNQWRTKAHPLSACHGRKSARPTGAVRSRDGRGSRPGTSARRRSPAAGCGSSRTRSAFDHVLPRARGGLTSWQNVVAACSSCNLRKRVLLPLR</sequence>
<proteinExistence type="predicted"/>
<dbReference type="InterPro" id="IPR029471">
    <property type="entry name" value="HNH_5"/>
</dbReference>
<dbReference type="Pfam" id="PF14279">
    <property type="entry name" value="HNH_5"/>
    <property type="match status" value="1"/>
</dbReference>
<dbReference type="AlphaFoldDB" id="A4WY00"/>
<evidence type="ECO:0000259" key="2">
    <source>
        <dbReference type="SMART" id="SM00507"/>
    </source>
</evidence>
<feature type="domain" description="HNH nuclease" evidence="2">
    <location>
        <begin position="68"/>
        <end position="117"/>
    </location>
</feature>
<evidence type="ECO:0000313" key="3">
    <source>
        <dbReference type="EMBL" id="ABP72264.1"/>
    </source>
</evidence>
<dbReference type="InterPro" id="IPR003615">
    <property type="entry name" value="HNH_nuc"/>
</dbReference>
<organism evidence="3">
    <name type="scientific">Cereibacter sphaeroides (strain ATCC 17025 / ATH 2.4.3)</name>
    <name type="common">Rhodobacter sphaeroides</name>
    <dbReference type="NCBI Taxonomy" id="349102"/>
    <lineage>
        <taxon>Bacteria</taxon>
        <taxon>Pseudomonadati</taxon>
        <taxon>Pseudomonadota</taxon>
        <taxon>Alphaproteobacteria</taxon>
        <taxon>Rhodobacterales</taxon>
        <taxon>Paracoccaceae</taxon>
        <taxon>Cereibacter</taxon>
    </lineage>
</organism>
<protein>
    <recommendedName>
        <fullName evidence="2">HNH nuclease domain-containing protein</fullName>
    </recommendedName>
</protein>
<geneLocation type="plasmid" evidence="3">
    <name>pRSPA01</name>
</geneLocation>
<dbReference type="SMART" id="SM00507">
    <property type="entry name" value="HNHc"/>
    <property type="match status" value="1"/>
</dbReference>
<dbReference type="InterPro" id="IPR052892">
    <property type="entry name" value="NA-targeting_endonuclease"/>
</dbReference>
<dbReference type="CDD" id="cd00085">
    <property type="entry name" value="HNHc"/>
    <property type="match status" value="1"/>
</dbReference>
<dbReference type="HOGENOM" id="CLU_1979867_0_0_5"/>
<dbReference type="EMBL" id="CP000662">
    <property type="protein sequence ID" value="ABP72264.1"/>
    <property type="molecule type" value="Genomic_DNA"/>
</dbReference>
<dbReference type="Gene3D" id="1.10.30.50">
    <property type="match status" value="1"/>
</dbReference>
<dbReference type="PANTHER" id="PTHR33877:SF2">
    <property type="entry name" value="OS07G0170200 PROTEIN"/>
    <property type="match status" value="1"/>
</dbReference>
<gene>
    <name evidence="3" type="ordered locus">Rsph17025_3386</name>
</gene>
<evidence type="ECO:0000256" key="1">
    <source>
        <dbReference type="SAM" id="MobiDB-lite"/>
    </source>
</evidence>
<feature type="compositionally biased region" description="Gly residues" evidence="1">
    <location>
        <begin position="1"/>
        <end position="11"/>
    </location>
</feature>
<dbReference type="KEGG" id="rsq:Rsph17025_3386"/>
<feature type="region of interest" description="Disordered" evidence="1">
    <location>
        <begin position="1"/>
        <end position="88"/>
    </location>
</feature>
<keyword evidence="3" id="KW-0614">Plasmid</keyword>
<reference evidence="3" key="1">
    <citation type="submission" date="2007-04" db="EMBL/GenBank/DDBJ databases">
        <title>Complete sequence of plasmid pRSPA01 of Rhodobacter sphaeroides ATCC 17025.</title>
        <authorList>
            <consortium name="US DOE Joint Genome Institute"/>
            <person name="Copeland A."/>
            <person name="Lucas S."/>
            <person name="Lapidus A."/>
            <person name="Barry K."/>
            <person name="Detter J.C."/>
            <person name="Glavina del Rio T."/>
            <person name="Hammon N."/>
            <person name="Israni S."/>
            <person name="Dalin E."/>
            <person name="Tice H."/>
            <person name="Pitluck S."/>
            <person name="Chertkov O."/>
            <person name="Brettin T."/>
            <person name="Bruce D."/>
            <person name="Han C."/>
            <person name="Schmutz J."/>
            <person name="Larimer F."/>
            <person name="Land M."/>
            <person name="Hauser L."/>
            <person name="Kyrpides N."/>
            <person name="Kim E."/>
            <person name="Richardson P."/>
            <person name="Mackenzie C."/>
            <person name="Choudhary M."/>
            <person name="Donohue T.J."/>
            <person name="Kaplan S."/>
        </authorList>
    </citation>
    <scope>NUCLEOTIDE SEQUENCE [LARGE SCALE GENOMIC DNA]</scope>
    <source>
        <strain evidence="3">ATCC 17025</strain>
        <plasmid evidence="3">pRSPA01</plasmid>
    </source>
</reference>
<accession>A4WY00</accession>
<dbReference type="PANTHER" id="PTHR33877">
    <property type="entry name" value="SLL1193 PROTEIN"/>
    <property type="match status" value="1"/>
</dbReference>
<feature type="compositionally biased region" description="Polar residues" evidence="1">
    <location>
        <begin position="27"/>
        <end position="38"/>
    </location>
</feature>
<name>A4WY00_CERS5</name>